<gene>
    <name evidence="1" type="ORF">HMPREF9699_01371</name>
</gene>
<dbReference type="HOGENOM" id="CLU_3266338_0_0_10"/>
<evidence type="ECO:0000313" key="2">
    <source>
        <dbReference type="Proteomes" id="UP000006085"/>
    </source>
</evidence>
<organism evidence="1 2">
    <name type="scientific">Bergeyella zoohelcum ATCC 43767</name>
    <dbReference type="NCBI Taxonomy" id="883096"/>
    <lineage>
        <taxon>Bacteria</taxon>
        <taxon>Pseudomonadati</taxon>
        <taxon>Bacteroidota</taxon>
        <taxon>Flavobacteriia</taxon>
        <taxon>Flavobacteriales</taxon>
        <taxon>Weeksellaceae</taxon>
        <taxon>Bergeyella</taxon>
    </lineage>
</organism>
<proteinExistence type="predicted"/>
<reference evidence="1 2" key="1">
    <citation type="submission" date="2012-07" db="EMBL/GenBank/DDBJ databases">
        <title>The Genome Sequence of Bergeyella zoohelcum ATCC 43767.</title>
        <authorList>
            <consortium name="The Broad Institute Genome Sequencing Platform"/>
            <person name="Earl A."/>
            <person name="Ward D."/>
            <person name="Feldgarden M."/>
            <person name="Gevers D."/>
            <person name="Huys G."/>
            <person name="Walker B."/>
            <person name="Young S.K."/>
            <person name="Zeng Q."/>
            <person name="Gargeya S."/>
            <person name="Fitzgerald M."/>
            <person name="Haas B."/>
            <person name="Abouelleil A."/>
            <person name="Alvarado L."/>
            <person name="Arachchi H.M."/>
            <person name="Berlin A.M."/>
            <person name="Chapman S.B."/>
            <person name="Goldberg J."/>
            <person name="Griggs A."/>
            <person name="Gujja S."/>
            <person name="Hansen M."/>
            <person name="Howarth C."/>
            <person name="Imamovic A."/>
            <person name="Larimer J."/>
            <person name="McCowen C."/>
            <person name="Montmayeur A."/>
            <person name="Murphy C."/>
            <person name="Neiman D."/>
            <person name="Pearson M."/>
            <person name="Priest M."/>
            <person name="Roberts A."/>
            <person name="Saif S."/>
            <person name="Shea T."/>
            <person name="Sisk P."/>
            <person name="Sykes S."/>
            <person name="Wortman J."/>
            <person name="Nusbaum C."/>
            <person name="Birren B."/>
        </authorList>
    </citation>
    <scope>NUCLEOTIDE SEQUENCE [LARGE SCALE GENOMIC DNA]</scope>
    <source>
        <strain evidence="1 2">ATCC 43767</strain>
    </source>
</reference>
<keyword evidence="2" id="KW-1185">Reference proteome</keyword>
<comment type="caution">
    <text evidence="1">The sequence shown here is derived from an EMBL/GenBank/DDBJ whole genome shotgun (WGS) entry which is preliminary data.</text>
</comment>
<sequence length="41" mass="4835">MNSVIFTAFRCFAKVLKNFGKAFWNGLKKKYEGAKFYGIYF</sequence>
<protein>
    <submittedName>
        <fullName evidence="1">Uncharacterized protein</fullName>
    </submittedName>
</protein>
<dbReference type="AlphaFoldDB" id="K1LX20"/>
<dbReference type="EMBL" id="AGYA01000025">
    <property type="protein sequence ID" value="EKB56642.1"/>
    <property type="molecule type" value="Genomic_DNA"/>
</dbReference>
<name>K1LX20_9FLAO</name>
<accession>K1LX20</accession>
<dbReference type="Proteomes" id="UP000006085">
    <property type="component" value="Unassembled WGS sequence"/>
</dbReference>
<evidence type="ECO:0000313" key="1">
    <source>
        <dbReference type="EMBL" id="EKB56642.1"/>
    </source>
</evidence>